<evidence type="ECO:0000313" key="2">
    <source>
        <dbReference type="EMBL" id="TKW52506.1"/>
    </source>
</evidence>
<name>A0A4V6Y9E7_9PEZI</name>
<keyword evidence="3" id="KW-1185">Reference proteome</keyword>
<organism evidence="2 3">
    <name type="scientific">Colletotrichum tanaceti</name>
    <dbReference type="NCBI Taxonomy" id="1306861"/>
    <lineage>
        <taxon>Eukaryota</taxon>
        <taxon>Fungi</taxon>
        <taxon>Dikarya</taxon>
        <taxon>Ascomycota</taxon>
        <taxon>Pezizomycotina</taxon>
        <taxon>Sordariomycetes</taxon>
        <taxon>Hypocreomycetidae</taxon>
        <taxon>Glomerellales</taxon>
        <taxon>Glomerellaceae</taxon>
        <taxon>Colletotrichum</taxon>
        <taxon>Colletotrichum destructivum species complex</taxon>
    </lineage>
</organism>
<reference evidence="2 3" key="1">
    <citation type="journal article" date="2019" name="PLoS ONE">
        <title>Comparative genome analysis indicates high evolutionary potential of pathogenicity genes in Colletotrichum tanaceti.</title>
        <authorList>
            <person name="Lelwala R.V."/>
            <person name="Korhonen P.K."/>
            <person name="Young N.D."/>
            <person name="Scott J.B."/>
            <person name="Ades P.A."/>
            <person name="Gasser R.B."/>
            <person name="Taylor P.W.J."/>
        </authorList>
    </citation>
    <scope>NUCLEOTIDE SEQUENCE [LARGE SCALE GENOMIC DNA]</scope>
    <source>
        <strain evidence="2">BRIP57314</strain>
    </source>
</reference>
<proteinExistence type="predicted"/>
<dbReference type="AlphaFoldDB" id="A0A4V6Y9E7"/>
<evidence type="ECO:0000313" key="3">
    <source>
        <dbReference type="Proteomes" id="UP000310108"/>
    </source>
</evidence>
<sequence>MKRTPVQVPARGRGGRTALHIQQPPSPYGRKDGLAVQRAPIQNSNTTSSVIFKKSRPRRKWYQPKSHARSYCNTQNAALE</sequence>
<feature type="compositionally biased region" description="Polar residues" evidence="1">
    <location>
        <begin position="71"/>
        <end position="80"/>
    </location>
</feature>
<protein>
    <submittedName>
        <fullName evidence="2">Uncharacterized protein</fullName>
    </submittedName>
</protein>
<evidence type="ECO:0000256" key="1">
    <source>
        <dbReference type="SAM" id="MobiDB-lite"/>
    </source>
</evidence>
<dbReference type="EMBL" id="PJEX01000234">
    <property type="protein sequence ID" value="TKW52506.1"/>
    <property type="molecule type" value="Genomic_DNA"/>
</dbReference>
<feature type="region of interest" description="Disordered" evidence="1">
    <location>
        <begin position="1"/>
        <end position="31"/>
    </location>
</feature>
<feature type="compositionally biased region" description="Basic residues" evidence="1">
    <location>
        <begin position="55"/>
        <end position="68"/>
    </location>
</feature>
<feature type="region of interest" description="Disordered" evidence="1">
    <location>
        <begin position="55"/>
        <end position="80"/>
    </location>
</feature>
<accession>A0A4V6Y9E7</accession>
<gene>
    <name evidence="2" type="ORF">CTA1_5841</name>
</gene>
<dbReference type="Proteomes" id="UP000310108">
    <property type="component" value="Unassembled WGS sequence"/>
</dbReference>
<comment type="caution">
    <text evidence="2">The sequence shown here is derived from an EMBL/GenBank/DDBJ whole genome shotgun (WGS) entry which is preliminary data.</text>
</comment>